<organism evidence="1 2">
    <name type="scientific">Tritonibacter mobilis F1926</name>
    <dbReference type="NCBI Taxonomy" id="1265309"/>
    <lineage>
        <taxon>Bacteria</taxon>
        <taxon>Pseudomonadati</taxon>
        <taxon>Pseudomonadota</taxon>
        <taxon>Alphaproteobacteria</taxon>
        <taxon>Rhodobacterales</taxon>
        <taxon>Paracoccaceae</taxon>
        <taxon>Tritonibacter</taxon>
    </lineage>
</organism>
<dbReference type="Gene3D" id="3.40.50.300">
    <property type="entry name" value="P-loop containing nucleotide triphosphate hydrolases"/>
    <property type="match status" value="1"/>
</dbReference>
<geneLocation type="plasmid" evidence="1 2">
    <name>unnamed1</name>
</geneLocation>
<proteinExistence type="predicted"/>
<dbReference type="EMBL" id="CP015231">
    <property type="protein sequence ID" value="ANP42897.1"/>
    <property type="molecule type" value="Genomic_DNA"/>
</dbReference>
<evidence type="ECO:0000313" key="2">
    <source>
        <dbReference type="Proteomes" id="UP000013243"/>
    </source>
</evidence>
<dbReference type="InterPro" id="IPR027417">
    <property type="entry name" value="P-loop_NTPase"/>
</dbReference>
<accession>A0A1B1A8P5</accession>
<protein>
    <submittedName>
        <fullName evidence="1">Uncharacterized protein</fullName>
    </submittedName>
</protein>
<dbReference type="Proteomes" id="UP000013243">
    <property type="component" value="Plasmid unnamed1"/>
</dbReference>
<reference evidence="1 2" key="1">
    <citation type="journal article" date="2016" name="ISME J.">
        <title>Global occurrence and heterogeneity of the Roseobacter-clade species Ruegeria mobilis.</title>
        <authorList>
            <person name="Sonnenschein E."/>
            <person name="Gram L."/>
        </authorList>
    </citation>
    <scope>NUCLEOTIDE SEQUENCE [LARGE SCALE GENOMIC DNA]</scope>
    <source>
        <strain evidence="1 2">F1926</strain>
        <plasmid evidence="1 2">unnamed1</plasmid>
    </source>
</reference>
<dbReference type="AlphaFoldDB" id="A0A1B1A8P5"/>
<keyword evidence="1" id="KW-0614">Plasmid</keyword>
<evidence type="ECO:0000313" key="1">
    <source>
        <dbReference type="EMBL" id="ANP42897.1"/>
    </source>
</evidence>
<sequence>MDLGRRVRLLIIGHGQHGKDCTADVLAQQYGLRVISSSKFAARKAVFPLVSDLYVDWREAYEDRHAHRDLWYHAIAAYNLRPGPMLAEQILEQHDVYTGMRRRAELVHSRHLFDLVVWVDAMRRLPPEPSSSMELNATDADWIVDNNGPLEALPGEIAKLAKEISDRHTLADAFAQHA</sequence>
<dbReference type="KEGG" id="rmb:K529_019225"/>
<name>A0A1B1A8P5_9RHOB</name>
<dbReference type="SUPFAM" id="SSF52540">
    <property type="entry name" value="P-loop containing nucleoside triphosphate hydrolases"/>
    <property type="match status" value="1"/>
</dbReference>
<gene>
    <name evidence="1" type="ORF">K529_019225</name>
</gene>